<name>A0ABT4UME1_9BACT</name>
<comment type="caution">
    <text evidence="3">The sequence shown here is derived from an EMBL/GenBank/DDBJ whole genome shotgun (WGS) entry which is preliminary data.</text>
</comment>
<evidence type="ECO:0000256" key="2">
    <source>
        <dbReference type="ARBA" id="ARBA00023002"/>
    </source>
</evidence>
<organism evidence="3 4">
    <name type="scientific">Polluticaenibacter yanchengensis</name>
    <dbReference type="NCBI Taxonomy" id="3014562"/>
    <lineage>
        <taxon>Bacteria</taxon>
        <taxon>Pseudomonadati</taxon>
        <taxon>Bacteroidota</taxon>
        <taxon>Chitinophagia</taxon>
        <taxon>Chitinophagales</taxon>
        <taxon>Chitinophagaceae</taxon>
        <taxon>Polluticaenibacter</taxon>
    </lineage>
</organism>
<dbReference type="EMBL" id="JAQGEF010000020">
    <property type="protein sequence ID" value="MDA3616012.1"/>
    <property type="molecule type" value="Genomic_DNA"/>
</dbReference>
<evidence type="ECO:0000313" key="4">
    <source>
        <dbReference type="Proteomes" id="UP001210231"/>
    </source>
</evidence>
<keyword evidence="2" id="KW-0560">Oxidoreductase</keyword>
<dbReference type="InterPro" id="IPR036291">
    <property type="entry name" value="NAD(P)-bd_dom_sf"/>
</dbReference>
<evidence type="ECO:0000313" key="3">
    <source>
        <dbReference type="EMBL" id="MDA3616012.1"/>
    </source>
</evidence>
<dbReference type="PANTHER" id="PTHR42901:SF1">
    <property type="entry name" value="ALCOHOL DEHYDROGENASE"/>
    <property type="match status" value="1"/>
</dbReference>
<dbReference type="RefSeq" id="WP_407032341.1">
    <property type="nucleotide sequence ID" value="NZ_JAQGEF010000020.1"/>
</dbReference>
<reference evidence="3 4" key="1">
    <citation type="submission" date="2022-12" db="EMBL/GenBank/DDBJ databases">
        <title>Chitinophagaceae gen. sp. nov., a new member of the family Chitinophagaceae, isolated from soil in a chemical factory.</title>
        <authorList>
            <person name="Ke Z."/>
        </authorList>
    </citation>
    <scope>NUCLEOTIDE SEQUENCE [LARGE SCALE GENOMIC DNA]</scope>
    <source>
        <strain evidence="3 4">LY-5</strain>
    </source>
</reference>
<gene>
    <name evidence="3" type="ORF">O3P16_14450</name>
</gene>
<dbReference type="SUPFAM" id="SSF51735">
    <property type="entry name" value="NAD(P)-binding Rossmann-fold domains"/>
    <property type="match status" value="1"/>
</dbReference>
<dbReference type="Proteomes" id="UP001210231">
    <property type="component" value="Unassembled WGS sequence"/>
</dbReference>
<protein>
    <submittedName>
        <fullName evidence="3">SDR family NAD(P)-dependent oxidoreductase</fullName>
    </submittedName>
</protein>
<comment type="similarity">
    <text evidence="1">Belongs to the short-chain dehydrogenases/reductases (SDR) family.</text>
</comment>
<proteinExistence type="inferred from homology"/>
<accession>A0ABT4UME1</accession>
<dbReference type="PANTHER" id="PTHR42901">
    <property type="entry name" value="ALCOHOL DEHYDROGENASE"/>
    <property type="match status" value="1"/>
</dbReference>
<evidence type="ECO:0000256" key="1">
    <source>
        <dbReference type="ARBA" id="ARBA00006484"/>
    </source>
</evidence>
<dbReference type="Gene3D" id="3.40.50.720">
    <property type="entry name" value="NAD(P)-binding Rossmann-like Domain"/>
    <property type="match status" value="1"/>
</dbReference>
<keyword evidence="4" id="KW-1185">Reference proteome</keyword>
<dbReference type="InterPro" id="IPR002347">
    <property type="entry name" value="SDR_fam"/>
</dbReference>
<dbReference type="Pfam" id="PF00106">
    <property type="entry name" value="adh_short"/>
    <property type="match status" value="1"/>
</dbReference>
<sequence>MVNNQSIVILGASADMAKPFIEKLAVAKQFGTYYLLARDVTKLNDIKNTLVLSGAEVNVLPVDLSQPFEPFYFKEVHCFVSFAGWLPENNNQIDKSMLVNYEAIKQFTLDLITNNSDTLEHVMLIGSIAGVRVRQRNWNYGAAKAALHKFALELQRTYTGFKTTLVIPGYVQTKMLDGLKTPAALTISTEAMADKLIGYLKTKPGLVYSQTAWRVIGMILLLIPEFIFKRLKF</sequence>